<evidence type="ECO:0000313" key="3">
    <source>
        <dbReference type="Proteomes" id="UP000244934"/>
    </source>
</evidence>
<keyword evidence="1" id="KW-0812">Transmembrane</keyword>
<keyword evidence="3" id="KW-1185">Reference proteome</keyword>
<keyword evidence="1" id="KW-0472">Membrane</keyword>
<dbReference type="Proteomes" id="UP000244934">
    <property type="component" value="Unassembled WGS sequence"/>
</dbReference>
<protein>
    <submittedName>
        <fullName evidence="2">Uncharacterized protein</fullName>
    </submittedName>
</protein>
<feature type="transmembrane region" description="Helical" evidence="1">
    <location>
        <begin position="6"/>
        <end position="27"/>
    </location>
</feature>
<gene>
    <name evidence="2" type="ORF">KSP9073_03481</name>
</gene>
<dbReference type="AlphaFoldDB" id="A0A2R8CR79"/>
<reference evidence="3" key="1">
    <citation type="submission" date="2018-03" db="EMBL/GenBank/DDBJ databases">
        <authorList>
            <person name="Navarro De La Torre S."/>
        </authorList>
    </citation>
    <scope>NUCLEOTIDE SEQUENCE [LARGE SCALE GENOMIC DNA]</scope>
    <source>
        <strain evidence="3">EAod3</strain>
    </source>
</reference>
<evidence type="ECO:0000256" key="1">
    <source>
        <dbReference type="SAM" id="Phobius"/>
    </source>
</evidence>
<organism evidence="2 3">
    <name type="scientific">Kushneria phyllosphaerae</name>
    <dbReference type="NCBI Taxonomy" id="2100822"/>
    <lineage>
        <taxon>Bacteria</taxon>
        <taxon>Pseudomonadati</taxon>
        <taxon>Pseudomonadota</taxon>
        <taxon>Gammaproteobacteria</taxon>
        <taxon>Oceanospirillales</taxon>
        <taxon>Halomonadaceae</taxon>
        <taxon>Kushneria</taxon>
    </lineage>
</organism>
<accession>A0A2R8CR79</accession>
<sequence>MLYMPSVYYPKLVLVLNWIFQMLYGITRMHLIKVMKKQCWLWQECIIMVLVLKRIIKDQRVFIKNWHKSKMLMLNTN</sequence>
<evidence type="ECO:0000313" key="2">
    <source>
        <dbReference type="EMBL" id="SPJ35415.1"/>
    </source>
</evidence>
<dbReference type="EMBL" id="ONZI01000026">
    <property type="protein sequence ID" value="SPJ35415.1"/>
    <property type="molecule type" value="Genomic_DNA"/>
</dbReference>
<keyword evidence="1" id="KW-1133">Transmembrane helix</keyword>
<name>A0A2R8CR79_9GAMM</name>
<proteinExistence type="predicted"/>